<dbReference type="Proteomes" id="UP000319130">
    <property type="component" value="Unassembled WGS sequence"/>
</dbReference>
<accession>A0A523WDX2</accession>
<protein>
    <recommendedName>
        <fullName evidence="1">Uroporphyrinogen decarboxylase (URO-D) domain-containing protein</fullName>
    </recommendedName>
</protein>
<dbReference type="PANTHER" id="PTHR47099:SF1">
    <property type="entry name" value="METHYLCOBAMIDE:COM METHYLTRANSFERASE MTBA"/>
    <property type="match status" value="1"/>
</dbReference>
<feature type="domain" description="Uroporphyrinogen decarboxylase (URO-D)" evidence="1">
    <location>
        <begin position="119"/>
        <end position="369"/>
    </location>
</feature>
<dbReference type="SUPFAM" id="SSF51726">
    <property type="entry name" value="UROD/MetE-like"/>
    <property type="match status" value="1"/>
</dbReference>
<dbReference type="AlphaFoldDB" id="A0A523WDX2"/>
<dbReference type="InterPro" id="IPR052024">
    <property type="entry name" value="Methanogen_methyltrans"/>
</dbReference>
<proteinExistence type="predicted"/>
<dbReference type="InterPro" id="IPR038071">
    <property type="entry name" value="UROD/MetE-like_sf"/>
</dbReference>
<dbReference type="Gene3D" id="3.20.20.210">
    <property type="match status" value="1"/>
</dbReference>
<dbReference type="Pfam" id="PF01208">
    <property type="entry name" value="URO-D"/>
    <property type="match status" value="1"/>
</dbReference>
<organism evidence="2 3">
    <name type="scientific">Aerophobetes bacterium</name>
    <dbReference type="NCBI Taxonomy" id="2030807"/>
    <lineage>
        <taxon>Bacteria</taxon>
        <taxon>Candidatus Aerophobota</taxon>
    </lineage>
</organism>
<reference evidence="2 3" key="1">
    <citation type="submission" date="2019-03" db="EMBL/GenBank/DDBJ databases">
        <title>Metabolic potential of uncultured bacteria and archaea associated with petroleum seepage in deep-sea sediments.</title>
        <authorList>
            <person name="Dong X."/>
            <person name="Hubert C."/>
        </authorList>
    </citation>
    <scope>NUCLEOTIDE SEQUENCE [LARGE SCALE GENOMIC DNA]</scope>
    <source>
        <strain evidence="2">E29_bin52</strain>
    </source>
</reference>
<evidence type="ECO:0000259" key="1">
    <source>
        <dbReference type="Pfam" id="PF01208"/>
    </source>
</evidence>
<dbReference type="PANTHER" id="PTHR47099">
    <property type="entry name" value="METHYLCOBAMIDE:COM METHYLTRANSFERASE MTBA"/>
    <property type="match status" value="1"/>
</dbReference>
<dbReference type="GO" id="GO:0006779">
    <property type="term" value="P:porphyrin-containing compound biosynthetic process"/>
    <property type="evidence" value="ECO:0007669"/>
    <property type="project" value="InterPro"/>
</dbReference>
<evidence type="ECO:0000313" key="3">
    <source>
        <dbReference type="Proteomes" id="UP000319130"/>
    </source>
</evidence>
<name>A0A523WDX2_UNCAE</name>
<gene>
    <name evidence="2" type="ORF">E3J48_00045</name>
</gene>
<comment type="caution">
    <text evidence="2">The sequence shown here is derived from an EMBL/GenBank/DDBJ whole genome shotgun (WGS) entry which is preliminary data.</text>
</comment>
<evidence type="ECO:0000313" key="2">
    <source>
        <dbReference type="EMBL" id="TET65223.1"/>
    </source>
</evidence>
<sequence length="378" mass="43657">MSSRERLLTALDHREPDRVPLDLGSMMSTVEVEPYRRLKKYLDMKGEIRTFLRDHVEPDEELLKRFGIDTRYLRLKPPQSWTMRLLSDNSYFDEWGVRWKKPSSSFYFDPIDSPLAHASIQDLEKYPWPEPLDPGRTKGLSEEARYLYQNTPYALVANAPGVGIFETAWMLRGFQKLLEDLIGDHEFAKALLAKVTQILKGIYGEFLTAVGKYIQVVMVSDDLGMEDGPMISPRLYRQLIKPFHKELWSFIKKKTEAYLFFHSCGSVHEFIPDLIELGVDILNPVQVSAKEMESRRLKEEFGDRLCFWGGVDTQHVLPYGSPEDVEREVKRRIKDLAPGGGYILTAVHNIQSGVKPENICRMYEAARKYGAYPLNLEE</sequence>
<dbReference type="GO" id="GO:0004853">
    <property type="term" value="F:uroporphyrinogen decarboxylase activity"/>
    <property type="evidence" value="ECO:0007669"/>
    <property type="project" value="InterPro"/>
</dbReference>
<dbReference type="InterPro" id="IPR000257">
    <property type="entry name" value="Uroporphyrinogen_deCOase"/>
</dbReference>
<dbReference type="EMBL" id="SOIZ01000002">
    <property type="protein sequence ID" value="TET65223.1"/>
    <property type="molecule type" value="Genomic_DNA"/>
</dbReference>